<evidence type="ECO:0000256" key="5">
    <source>
        <dbReference type="ARBA" id="ARBA00022801"/>
    </source>
</evidence>
<dbReference type="InterPro" id="IPR038570">
    <property type="entry name" value="HicA_sf"/>
</dbReference>
<dbReference type="InterPro" id="IPR012933">
    <property type="entry name" value="HicA_mRNA_interferase"/>
</dbReference>
<dbReference type="Proteomes" id="UP001139522">
    <property type="component" value="Unassembled WGS sequence"/>
</dbReference>
<evidence type="ECO:0000256" key="1">
    <source>
        <dbReference type="ARBA" id="ARBA00006620"/>
    </source>
</evidence>
<name>A0ABT5WGG4_9GAMM</name>
<dbReference type="PANTHER" id="PTHR34873">
    <property type="entry name" value="SSR1766 PROTEIN"/>
    <property type="match status" value="1"/>
</dbReference>
<dbReference type="Pfam" id="PF07927">
    <property type="entry name" value="HicA_toxin"/>
    <property type="match status" value="1"/>
</dbReference>
<keyword evidence="3" id="KW-0540">Nuclease</keyword>
<keyword evidence="7" id="KW-0346">Stress response</keyword>
<evidence type="ECO:0000256" key="3">
    <source>
        <dbReference type="ARBA" id="ARBA00022722"/>
    </source>
</evidence>
<protein>
    <submittedName>
        <fullName evidence="8">Type II toxin-antitoxin system HicA family toxin</fullName>
    </submittedName>
</protein>
<keyword evidence="6" id="KW-0694">RNA-binding</keyword>
<evidence type="ECO:0000256" key="2">
    <source>
        <dbReference type="ARBA" id="ARBA00022649"/>
    </source>
</evidence>
<keyword evidence="2" id="KW-1277">Toxin-antitoxin system</keyword>
<evidence type="ECO:0000256" key="7">
    <source>
        <dbReference type="ARBA" id="ARBA00023016"/>
    </source>
</evidence>
<evidence type="ECO:0000256" key="4">
    <source>
        <dbReference type="ARBA" id="ARBA00022759"/>
    </source>
</evidence>
<keyword evidence="5" id="KW-0378">Hydrolase</keyword>
<sequence>MNSKDVVKLLKNDGWYLDRVNGSHNIFKHKTKKGRVVVPHPKSDLPIGTYKSILKQAGL</sequence>
<proteinExistence type="inferred from homology"/>
<evidence type="ECO:0000256" key="6">
    <source>
        <dbReference type="ARBA" id="ARBA00022884"/>
    </source>
</evidence>
<comment type="similarity">
    <text evidence="1">Belongs to the HicA mRNA interferase family.</text>
</comment>
<accession>A0ABT5WGG4</accession>
<dbReference type="PANTHER" id="PTHR34873:SF3">
    <property type="entry name" value="ADDICTION MODULE TOXIN, HICA FAMILY"/>
    <property type="match status" value="1"/>
</dbReference>
<dbReference type="SUPFAM" id="SSF54786">
    <property type="entry name" value="YcfA/nrd intein domain"/>
    <property type="match status" value="1"/>
</dbReference>
<dbReference type="Gene3D" id="3.30.920.30">
    <property type="entry name" value="Hypothetical protein"/>
    <property type="match status" value="1"/>
</dbReference>
<comment type="caution">
    <text evidence="8">The sequence shown here is derived from an EMBL/GenBank/DDBJ whole genome shotgun (WGS) entry which is preliminary data.</text>
</comment>
<reference evidence="8" key="1">
    <citation type="submission" date="2023-01" db="EMBL/GenBank/DDBJ databases">
        <title>Psychroserpens sp. MSW6 and Marinomonas sp. RSW2, isolated from seawater.</title>
        <authorList>
            <person name="Kristyanto S."/>
            <person name="Jung J."/>
            <person name="Kim J.M."/>
            <person name="Jeon C.O."/>
        </authorList>
    </citation>
    <scope>NUCLEOTIDE SEQUENCE</scope>
    <source>
        <strain evidence="8">RSW2</strain>
    </source>
</reference>
<gene>
    <name evidence="8" type="ORF">M3I01_013495</name>
</gene>
<keyword evidence="9" id="KW-1185">Reference proteome</keyword>
<dbReference type="EMBL" id="JAMZEG020000003">
    <property type="protein sequence ID" value="MDE8603912.1"/>
    <property type="molecule type" value="Genomic_DNA"/>
</dbReference>
<keyword evidence="4" id="KW-0255">Endonuclease</keyword>
<evidence type="ECO:0000313" key="9">
    <source>
        <dbReference type="Proteomes" id="UP001139522"/>
    </source>
</evidence>
<organism evidence="8 9">
    <name type="scientific">Marinomonas maritima</name>
    <dbReference type="NCBI Taxonomy" id="2940935"/>
    <lineage>
        <taxon>Bacteria</taxon>
        <taxon>Pseudomonadati</taxon>
        <taxon>Pseudomonadota</taxon>
        <taxon>Gammaproteobacteria</taxon>
        <taxon>Oceanospirillales</taxon>
        <taxon>Oceanospirillaceae</taxon>
        <taxon>Marinomonas</taxon>
    </lineage>
</organism>
<dbReference type="RefSeq" id="WP_255896404.1">
    <property type="nucleotide sequence ID" value="NZ_JAMZEG020000003.1"/>
</dbReference>
<evidence type="ECO:0000313" key="8">
    <source>
        <dbReference type="EMBL" id="MDE8603912.1"/>
    </source>
</evidence>